<name>A0ABW6KE19_9BACI</name>
<keyword evidence="2" id="KW-1185">Reference proteome</keyword>
<dbReference type="InterPro" id="IPR020255">
    <property type="entry name" value="CsgA"/>
</dbReference>
<dbReference type="RefSeq" id="WP_389362383.1">
    <property type="nucleotide sequence ID" value="NZ_JBIACK010000009.1"/>
</dbReference>
<evidence type="ECO:0000313" key="1">
    <source>
        <dbReference type="EMBL" id="MFE8702417.1"/>
    </source>
</evidence>
<accession>A0ABW6KE19</accession>
<reference evidence="1 2" key="1">
    <citation type="submission" date="2024-08" db="EMBL/GenBank/DDBJ databases">
        <title>Two novel Cytobacillus novel species.</title>
        <authorList>
            <person name="Liu G."/>
        </authorList>
    </citation>
    <scope>NUCLEOTIDE SEQUENCE [LARGE SCALE GENOMIC DNA]</scope>
    <source>
        <strain evidence="1 2">FJAT-54145</strain>
    </source>
</reference>
<dbReference type="Pfam" id="PF17334">
    <property type="entry name" value="CsgA"/>
    <property type="match status" value="1"/>
</dbReference>
<sequence>MNKPLGYLREILSNYTDRSDTAEGIYKRIEKYDYDTEISFVRTLSEKEVSFLNDILKEEIEHANEEQDEKRSHELNEVYELLI</sequence>
<comment type="caution">
    <text evidence="1">The sequence shown here is derived from an EMBL/GenBank/DDBJ whole genome shotgun (WGS) entry which is preliminary data.</text>
</comment>
<dbReference type="EMBL" id="JBIACK010000009">
    <property type="protein sequence ID" value="MFE8702417.1"/>
    <property type="molecule type" value="Genomic_DNA"/>
</dbReference>
<organism evidence="1 2">
    <name type="scientific">Cytobacillus spartinae</name>
    <dbReference type="NCBI Taxonomy" id="3299023"/>
    <lineage>
        <taxon>Bacteria</taxon>
        <taxon>Bacillati</taxon>
        <taxon>Bacillota</taxon>
        <taxon>Bacilli</taxon>
        <taxon>Bacillales</taxon>
        <taxon>Bacillaceae</taxon>
        <taxon>Cytobacillus</taxon>
    </lineage>
</organism>
<gene>
    <name evidence="1" type="ORF">ACFYKX_17605</name>
</gene>
<dbReference type="Proteomes" id="UP001601059">
    <property type="component" value="Unassembled WGS sequence"/>
</dbReference>
<protein>
    <submittedName>
        <fullName evidence="1">Sigma-G-dependent sporulation-specific acid-soluble spore protein CsgA</fullName>
    </submittedName>
</protein>
<evidence type="ECO:0000313" key="2">
    <source>
        <dbReference type="Proteomes" id="UP001601059"/>
    </source>
</evidence>
<proteinExistence type="predicted"/>